<reference evidence="9 10" key="1">
    <citation type="submission" date="2020-07" db="EMBL/GenBank/DDBJ databases">
        <title>Sequencing the genomes of 1000 actinobacteria strains.</title>
        <authorList>
            <person name="Klenk H.-P."/>
        </authorList>
    </citation>
    <scope>NUCLEOTIDE SEQUENCE [LARGE SCALE GENOMIC DNA]</scope>
    <source>
        <strain evidence="9 10">DSM 104006</strain>
    </source>
</reference>
<evidence type="ECO:0000256" key="4">
    <source>
        <dbReference type="ARBA" id="ARBA00022679"/>
    </source>
</evidence>
<evidence type="ECO:0000256" key="5">
    <source>
        <dbReference type="ARBA" id="ARBA00022898"/>
    </source>
</evidence>
<dbReference type="InterPro" id="IPR050106">
    <property type="entry name" value="HistidinolP_aminotransfase"/>
</dbReference>
<dbReference type="NCBIfam" id="TIGR01141">
    <property type="entry name" value="hisC"/>
    <property type="match status" value="1"/>
</dbReference>
<dbReference type="InterPro" id="IPR015421">
    <property type="entry name" value="PyrdxlP-dep_Trfase_major"/>
</dbReference>
<evidence type="ECO:0000256" key="3">
    <source>
        <dbReference type="ARBA" id="ARBA00022576"/>
    </source>
</evidence>
<sequence length="350" mass="37758">MSVQTRPDLGSLPAYVAGRTVPGAIKLASNECPGGPLPSVRAAIADAAADVHRYPDMGVTALAERLARKFGFPVERIALGCGSVALCQQLTQALCAPGDEVVFAWRSFEAYPIVTQIAGATSVQVPLDSTHTQDLDAMLAAITPKTKLVFVCNPNNPTGTANRREELVRFLDQVPSHVVVALDEAYREFVTDPGVPDGMEFARTRDNVVVLRTFSKAYGLAGLRVGYLVGPEDLTGVVRRVYIPFSVNSLAQIAAMASLDAEDEMRERCAEIVTERQRVADELTAAGYEVPETHANFVWLPLGDRALEFAEHALANKVVVRAFAGDGVRVTISTRDENDAFLQAARGFSR</sequence>
<comment type="function">
    <text evidence="7">Aminotransferase that catalyzes the conversion of aromatic amino acids and 2-oxoglutarate into corresponding aromatic oxo acids and L-glutamate.</text>
</comment>
<accession>A0A853B0C5</accession>
<keyword evidence="6" id="KW-0045">Antibiotic biosynthesis</keyword>
<dbReference type="NCBIfam" id="NF002878">
    <property type="entry name" value="PRK03321.1"/>
    <property type="match status" value="1"/>
</dbReference>
<dbReference type="Proteomes" id="UP000549616">
    <property type="component" value="Unassembled WGS sequence"/>
</dbReference>
<dbReference type="InterPro" id="IPR001917">
    <property type="entry name" value="Aminotrans_II_pyridoxalP_BS"/>
</dbReference>
<dbReference type="Pfam" id="PF00155">
    <property type="entry name" value="Aminotran_1_2"/>
    <property type="match status" value="1"/>
</dbReference>
<dbReference type="GO" id="GO:0017000">
    <property type="term" value="P:antibiotic biosynthetic process"/>
    <property type="evidence" value="ECO:0007669"/>
    <property type="project" value="UniProtKB-KW"/>
</dbReference>
<evidence type="ECO:0000313" key="10">
    <source>
        <dbReference type="Proteomes" id="UP000549616"/>
    </source>
</evidence>
<dbReference type="InterPro" id="IPR005861">
    <property type="entry name" value="HisP_aminotrans"/>
</dbReference>
<dbReference type="InterPro" id="IPR024892">
    <property type="entry name" value="ArAT"/>
</dbReference>
<dbReference type="PROSITE" id="PS00599">
    <property type="entry name" value="AA_TRANSFER_CLASS_2"/>
    <property type="match status" value="1"/>
</dbReference>
<dbReference type="AlphaFoldDB" id="A0A853B0C5"/>
<keyword evidence="3 7" id="KW-0032">Aminotransferase</keyword>
<evidence type="ECO:0000256" key="2">
    <source>
        <dbReference type="ARBA" id="ARBA00011738"/>
    </source>
</evidence>
<keyword evidence="4 7" id="KW-0808">Transferase</keyword>
<keyword evidence="5 7" id="KW-0663">Pyridoxal phosphate</keyword>
<proteinExistence type="inferred from homology"/>
<evidence type="ECO:0000256" key="1">
    <source>
        <dbReference type="ARBA" id="ARBA00001933"/>
    </source>
</evidence>
<dbReference type="GO" id="GO:0008793">
    <property type="term" value="F:aromatic-amino-acid transaminase activity"/>
    <property type="evidence" value="ECO:0007669"/>
    <property type="project" value="UniProtKB-UniRule"/>
</dbReference>
<dbReference type="InterPro" id="IPR004839">
    <property type="entry name" value="Aminotransferase_I/II_large"/>
</dbReference>
<dbReference type="HAMAP" id="MF_01023">
    <property type="entry name" value="HisC_aminotrans_2"/>
    <property type="match status" value="1"/>
</dbReference>
<dbReference type="HAMAP" id="MF_01513">
    <property type="entry name" value="Phe_aminotrans_2"/>
    <property type="match status" value="1"/>
</dbReference>
<dbReference type="EC" id="2.6.1.57" evidence="7"/>
<evidence type="ECO:0000313" key="9">
    <source>
        <dbReference type="EMBL" id="NYI88176.1"/>
    </source>
</evidence>
<dbReference type="PANTHER" id="PTHR43643">
    <property type="entry name" value="HISTIDINOL-PHOSPHATE AMINOTRANSFERASE 2"/>
    <property type="match status" value="1"/>
</dbReference>
<keyword evidence="10" id="KW-1185">Reference proteome</keyword>
<comment type="subunit">
    <text evidence="2 7">Homodimer.</text>
</comment>
<evidence type="ECO:0000256" key="6">
    <source>
        <dbReference type="ARBA" id="ARBA00023194"/>
    </source>
</evidence>
<dbReference type="GO" id="GO:0030170">
    <property type="term" value="F:pyridoxal phosphate binding"/>
    <property type="evidence" value="ECO:0007669"/>
    <property type="project" value="UniProtKB-UniRule"/>
</dbReference>
<evidence type="ECO:0000259" key="8">
    <source>
        <dbReference type="Pfam" id="PF00155"/>
    </source>
</evidence>
<dbReference type="Gene3D" id="3.90.1150.10">
    <property type="entry name" value="Aspartate Aminotransferase, domain 1"/>
    <property type="match status" value="1"/>
</dbReference>
<name>A0A853B0C5_9PSEU</name>
<dbReference type="EMBL" id="JACCFK010000001">
    <property type="protein sequence ID" value="NYI88176.1"/>
    <property type="molecule type" value="Genomic_DNA"/>
</dbReference>
<comment type="cofactor">
    <cofactor evidence="1 7">
        <name>pyridoxal 5'-phosphate</name>
        <dbReference type="ChEBI" id="CHEBI:597326"/>
    </cofactor>
</comment>
<dbReference type="CDD" id="cd00609">
    <property type="entry name" value="AAT_like"/>
    <property type="match status" value="1"/>
</dbReference>
<dbReference type="GO" id="GO:0004400">
    <property type="term" value="F:histidinol-phosphate transaminase activity"/>
    <property type="evidence" value="ECO:0007669"/>
    <property type="project" value="InterPro"/>
</dbReference>
<organism evidence="9 10">
    <name type="scientific">Amycolatopsis endophytica</name>
    <dbReference type="NCBI Taxonomy" id="860233"/>
    <lineage>
        <taxon>Bacteria</taxon>
        <taxon>Bacillati</taxon>
        <taxon>Actinomycetota</taxon>
        <taxon>Actinomycetes</taxon>
        <taxon>Pseudonocardiales</taxon>
        <taxon>Pseudonocardiaceae</taxon>
        <taxon>Amycolatopsis</taxon>
    </lineage>
</organism>
<comment type="similarity">
    <text evidence="7">Belongs to the class-II pyridoxal-phosphate-dependent aminotransferase family.</text>
</comment>
<dbReference type="GO" id="GO:0000105">
    <property type="term" value="P:L-histidine biosynthetic process"/>
    <property type="evidence" value="ECO:0007669"/>
    <property type="project" value="InterPro"/>
</dbReference>
<dbReference type="InterPro" id="IPR015424">
    <property type="entry name" value="PyrdxlP-dep_Trfase"/>
</dbReference>
<gene>
    <name evidence="7" type="primary">pat</name>
    <name evidence="9" type="ORF">HNR02_001499</name>
</gene>
<feature type="domain" description="Aminotransferase class I/classII large" evidence="8">
    <location>
        <begin position="25"/>
        <end position="343"/>
    </location>
</feature>
<dbReference type="RefSeq" id="WP_179772459.1">
    <property type="nucleotide sequence ID" value="NZ_JACCFK010000001.1"/>
</dbReference>
<dbReference type="SUPFAM" id="SSF53383">
    <property type="entry name" value="PLP-dependent transferases"/>
    <property type="match status" value="1"/>
</dbReference>
<feature type="modified residue" description="N6-(pyridoxal phosphate)lysine" evidence="7">
    <location>
        <position position="216"/>
    </location>
</feature>
<comment type="caution">
    <text evidence="9">The sequence shown here is derived from an EMBL/GenBank/DDBJ whole genome shotgun (WGS) entry which is preliminary data.</text>
</comment>
<dbReference type="Gene3D" id="3.40.640.10">
    <property type="entry name" value="Type I PLP-dependent aspartate aminotransferase-like (Major domain)"/>
    <property type="match status" value="1"/>
</dbReference>
<evidence type="ECO:0000256" key="7">
    <source>
        <dbReference type="HAMAP-Rule" id="MF_01513"/>
    </source>
</evidence>
<protein>
    <recommendedName>
        <fullName evidence="7">Aromatic amino acid aminotransferase</fullName>
        <shortName evidence="7">ArAT</shortName>
        <ecNumber evidence="7">2.6.1.57</ecNumber>
    </recommendedName>
</protein>
<comment type="catalytic activity">
    <reaction evidence="7">
        <text>an aromatic L-alpha-amino acid + 2-oxoglutarate = an aromatic oxo-acid + L-glutamate</text>
        <dbReference type="Rhea" id="RHEA:17533"/>
        <dbReference type="ChEBI" id="CHEBI:16810"/>
        <dbReference type="ChEBI" id="CHEBI:29985"/>
        <dbReference type="ChEBI" id="CHEBI:73309"/>
        <dbReference type="ChEBI" id="CHEBI:84824"/>
        <dbReference type="EC" id="2.6.1.57"/>
    </reaction>
</comment>
<dbReference type="InterPro" id="IPR015422">
    <property type="entry name" value="PyrdxlP-dep_Trfase_small"/>
</dbReference>
<dbReference type="PANTHER" id="PTHR43643:SF3">
    <property type="entry name" value="HISTIDINOL-PHOSPHATE AMINOTRANSFERASE"/>
    <property type="match status" value="1"/>
</dbReference>